<gene>
    <name evidence="1" type="ORF">MILVUS5_LOCUS36390</name>
</gene>
<evidence type="ECO:0000313" key="2">
    <source>
        <dbReference type="Proteomes" id="UP001177021"/>
    </source>
</evidence>
<protein>
    <submittedName>
        <fullName evidence="1">Uncharacterized protein</fullName>
    </submittedName>
</protein>
<sequence length="175" mass="19585">MFLLSRLINIFQLHNPIVHLDSVTITSLETKGVNLTANVDLTFMFDTPYYNNMNASFSDLKVNVWWSGKENVTLAKTDLPPFALTAHNLTTIKSKVTMTGEFNNRTDVINQIVAERGNGSVKIGVSLFGLISLKDGVSEVMKFDFHPVAVKFPPGGKNGTWKYYVPRPIFIFNVL</sequence>
<accession>A0ACB0LTI1</accession>
<evidence type="ECO:0000313" key="1">
    <source>
        <dbReference type="EMBL" id="CAJ2672816.1"/>
    </source>
</evidence>
<proteinExistence type="predicted"/>
<dbReference type="Proteomes" id="UP001177021">
    <property type="component" value="Unassembled WGS sequence"/>
</dbReference>
<organism evidence="1 2">
    <name type="scientific">Trifolium pratense</name>
    <name type="common">Red clover</name>
    <dbReference type="NCBI Taxonomy" id="57577"/>
    <lineage>
        <taxon>Eukaryota</taxon>
        <taxon>Viridiplantae</taxon>
        <taxon>Streptophyta</taxon>
        <taxon>Embryophyta</taxon>
        <taxon>Tracheophyta</taxon>
        <taxon>Spermatophyta</taxon>
        <taxon>Magnoliopsida</taxon>
        <taxon>eudicotyledons</taxon>
        <taxon>Gunneridae</taxon>
        <taxon>Pentapetalae</taxon>
        <taxon>rosids</taxon>
        <taxon>fabids</taxon>
        <taxon>Fabales</taxon>
        <taxon>Fabaceae</taxon>
        <taxon>Papilionoideae</taxon>
        <taxon>50 kb inversion clade</taxon>
        <taxon>NPAAA clade</taxon>
        <taxon>Hologalegina</taxon>
        <taxon>IRL clade</taxon>
        <taxon>Trifolieae</taxon>
        <taxon>Trifolium</taxon>
    </lineage>
</organism>
<keyword evidence="2" id="KW-1185">Reference proteome</keyword>
<reference evidence="1" key="1">
    <citation type="submission" date="2023-10" db="EMBL/GenBank/DDBJ databases">
        <authorList>
            <person name="Rodriguez Cubillos JULIANA M."/>
            <person name="De Vega J."/>
        </authorList>
    </citation>
    <scope>NUCLEOTIDE SEQUENCE</scope>
</reference>
<dbReference type="EMBL" id="CASHSV030000716">
    <property type="protein sequence ID" value="CAJ2672816.1"/>
    <property type="molecule type" value="Genomic_DNA"/>
</dbReference>
<comment type="caution">
    <text evidence="1">The sequence shown here is derived from an EMBL/GenBank/DDBJ whole genome shotgun (WGS) entry which is preliminary data.</text>
</comment>
<name>A0ACB0LTI1_TRIPR</name>